<dbReference type="PANTHER" id="PTHR37984:SF11">
    <property type="entry name" value="INTEGRASE CATALYTIC DOMAIN-CONTAINING PROTEIN"/>
    <property type="match status" value="1"/>
</dbReference>
<dbReference type="InterPro" id="IPR001969">
    <property type="entry name" value="Aspartic_peptidase_AS"/>
</dbReference>
<sequence>MLIDSGASCNIIDKKTWDNLKQQRITCESAKIDKTLYPYGGGKPLKVLGKFATTAKIRESKTEATFYVMDGEGCPLLGKESAIELNVLKIGLDINQVKSAQDIPAQYPQCFEGFGKLKGYQAKIHINQSVKPVAQSVRRIPFSLRPKVKDKLKELMEQDIIEEVKGPTPWVSPVVIVPKLGDIRLCVDMRLANDAIIRERHPIPTVEEVLYEMNGSSLFTKLDLKWGFHQIELEESSREITTFVTHAGLFRYKRLMFGISSAPETYQHIIQQVIAGCEGAHNNL</sequence>
<evidence type="ECO:0000313" key="3">
    <source>
        <dbReference type="Proteomes" id="UP000230750"/>
    </source>
</evidence>
<dbReference type="OrthoDB" id="10060843at2759"/>
<accession>A0A2G8L940</accession>
<dbReference type="EMBL" id="MRZV01000164">
    <property type="protein sequence ID" value="PIK56777.1"/>
    <property type="molecule type" value="Genomic_DNA"/>
</dbReference>
<organism evidence="2 3">
    <name type="scientific">Stichopus japonicus</name>
    <name type="common">Sea cucumber</name>
    <dbReference type="NCBI Taxonomy" id="307972"/>
    <lineage>
        <taxon>Eukaryota</taxon>
        <taxon>Metazoa</taxon>
        <taxon>Echinodermata</taxon>
        <taxon>Eleutherozoa</taxon>
        <taxon>Echinozoa</taxon>
        <taxon>Holothuroidea</taxon>
        <taxon>Aspidochirotacea</taxon>
        <taxon>Aspidochirotida</taxon>
        <taxon>Stichopodidae</taxon>
        <taxon>Apostichopus</taxon>
    </lineage>
</organism>
<feature type="domain" description="Reverse transcriptase" evidence="1">
    <location>
        <begin position="181"/>
        <end position="279"/>
    </location>
</feature>
<reference evidence="2" key="1">
    <citation type="journal article" date="2017" name="PLoS Biol.">
        <title>The sea cucumber genome provides insights into morphological evolution and visceral regeneration.</title>
        <authorList>
            <person name="Zhang X."/>
            <person name="Sun L."/>
            <person name="Yuan J."/>
            <person name="Sun Y."/>
            <person name="Gao Y."/>
            <person name="Zhang L."/>
            <person name="Li S."/>
            <person name="Dai H."/>
            <person name="Hamel J.F."/>
            <person name="Liu C."/>
            <person name="Yu Y."/>
            <person name="Liu S."/>
            <person name="Lin W."/>
            <person name="Guo K."/>
            <person name="Jin S."/>
            <person name="Xu P."/>
            <person name="Storey K.B."/>
            <person name="Huan P."/>
            <person name="Zhang T."/>
            <person name="Zhou Y."/>
            <person name="Zhang J."/>
            <person name="Lin C."/>
            <person name="Li X."/>
            <person name="Xing L."/>
            <person name="Huo D."/>
            <person name="Sun M."/>
            <person name="Wang L."/>
            <person name="Mercier A."/>
            <person name="Li F."/>
            <person name="Yang H."/>
            <person name="Xiang J."/>
        </authorList>
    </citation>
    <scope>NUCLEOTIDE SEQUENCE [LARGE SCALE GENOMIC DNA]</scope>
    <source>
        <strain evidence="2">Shaxun</strain>
        <tissue evidence="2">Muscle</tissue>
    </source>
</reference>
<evidence type="ECO:0000313" key="2">
    <source>
        <dbReference type="EMBL" id="PIK56777.1"/>
    </source>
</evidence>
<comment type="caution">
    <text evidence="2">The sequence shown here is derived from an EMBL/GenBank/DDBJ whole genome shotgun (WGS) entry which is preliminary data.</text>
</comment>
<name>A0A2G8L940_STIJA</name>
<dbReference type="Pfam" id="PF00078">
    <property type="entry name" value="RVT_1"/>
    <property type="match status" value="1"/>
</dbReference>
<protein>
    <recommendedName>
        <fullName evidence="1">Reverse transcriptase domain-containing protein</fullName>
    </recommendedName>
</protein>
<dbReference type="CDD" id="cd01647">
    <property type="entry name" value="RT_LTR"/>
    <property type="match status" value="1"/>
</dbReference>
<evidence type="ECO:0000259" key="1">
    <source>
        <dbReference type="Pfam" id="PF00078"/>
    </source>
</evidence>
<dbReference type="GO" id="GO:0006508">
    <property type="term" value="P:proteolysis"/>
    <property type="evidence" value="ECO:0007669"/>
    <property type="project" value="InterPro"/>
</dbReference>
<dbReference type="InterPro" id="IPR000477">
    <property type="entry name" value="RT_dom"/>
</dbReference>
<dbReference type="AlphaFoldDB" id="A0A2G8L940"/>
<dbReference type="GO" id="GO:0004190">
    <property type="term" value="F:aspartic-type endopeptidase activity"/>
    <property type="evidence" value="ECO:0007669"/>
    <property type="project" value="InterPro"/>
</dbReference>
<dbReference type="InterPro" id="IPR021109">
    <property type="entry name" value="Peptidase_aspartic_dom_sf"/>
</dbReference>
<dbReference type="InterPro" id="IPR043502">
    <property type="entry name" value="DNA/RNA_pol_sf"/>
</dbReference>
<dbReference type="PROSITE" id="PS00141">
    <property type="entry name" value="ASP_PROTEASE"/>
    <property type="match status" value="1"/>
</dbReference>
<dbReference type="Proteomes" id="UP000230750">
    <property type="component" value="Unassembled WGS sequence"/>
</dbReference>
<proteinExistence type="predicted"/>
<dbReference type="SUPFAM" id="SSF56672">
    <property type="entry name" value="DNA/RNA polymerases"/>
    <property type="match status" value="1"/>
</dbReference>
<dbReference type="PANTHER" id="PTHR37984">
    <property type="entry name" value="PROTEIN CBG26694"/>
    <property type="match status" value="1"/>
</dbReference>
<keyword evidence="3" id="KW-1185">Reference proteome</keyword>
<dbReference type="Gene3D" id="3.10.10.10">
    <property type="entry name" value="HIV Type 1 Reverse Transcriptase, subunit A, domain 1"/>
    <property type="match status" value="1"/>
</dbReference>
<dbReference type="Gene3D" id="2.40.70.10">
    <property type="entry name" value="Acid Proteases"/>
    <property type="match status" value="1"/>
</dbReference>
<gene>
    <name evidence="2" type="ORF">BSL78_06308</name>
</gene>
<dbReference type="InterPro" id="IPR050951">
    <property type="entry name" value="Retrovirus_Pol_polyprotein"/>
</dbReference>